<feature type="compositionally biased region" description="Polar residues" evidence="1">
    <location>
        <begin position="55"/>
        <end position="65"/>
    </location>
</feature>
<evidence type="ECO:0008006" key="5">
    <source>
        <dbReference type="Google" id="ProtNLM"/>
    </source>
</evidence>
<protein>
    <recommendedName>
        <fullName evidence="5">BZIP domain-containing protein</fullName>
    </recommendedName>
</protein>
<dbReference type="InParanoid" id="A0A316V9U6"/>
<dbReference type="AlphaFoldDB" id="A0A316V9U6"/>
<evidence type="ECO:0000313" key="3">
    <source>
        <dbReference type="EMBL" id="PWN34389.1"/>
    </source>
</evidence>
<feature type="signal peptide" evidence="2">
    <location>
        <begin position="1"/>
        <end position="25"/>
    </location>
</feature>
<accession>A0A316V9U6</accession>
<name>A0A316V9U6_9BASI</name>
<evidence type="ECO:0000313" key="4">
    <source>
        <dbReference type="Proteomes" id="UP000245771"/>
    </source>
</evidence>
<evidence type="ECO:0000256" key="2">
    <source>
        <dbReference type="SAM" id="SignalP"/>
    </source>
</evidence>
<dbReference type="GeneID" id="37019652"/>
<keyword evidence="4" id="KW-1185">Reference proteome</keyword>
<sequence length="185" mass="21765">MMQSYILARTVLLLCLLFETNQVLSQTKKSKDLDLNKTPPPEDGLEEEVIRSLPSIENTSTTANTGKEAEVNQKRKKRKRKAEVDPNEKVERKRAYAREKSRERRQGIRERRLAGTLTEEDKRSIELEKSTKKKYNQKNKEYIARYYSDYRRSHLKECAAKLRRWRSANSKKAREACKSNQDGKQ</sequence>
<feature type="compositionally biased region" description="Basic and acidic residues" evidence="1">
    <location>
        <begin position="172"/>
        <end position="185"/>
    </location>
</feature>
<feature type="region of interest" description="Disordered" evidence="1">
    <location>
        <begin position="164"/>
        <end position="185"/>
    </location>
</feature>
<gene>
    <name evidence="3" type="ORF">FA14DRAFT_157053</name>
</gene>
<proteinExistence type="predicted"/>
<dbReference type="Proteomes" id="UP000245771">
    <property type="component" value="Unassembled WGS sequence"/>
</dbReference>
<feature type="region of interest" description="Disordered" evidence="1">
    <location>
        <begin position="27"/>
        <end position="124"/>
    </location>
</feature>
<dbReference type="RefSeq" id="XP_025354691.1">
    <property type="nucleotide sequence ID" value="XM_025497871.1"/>
</dbReference>
<evidence type="ECO:0000256" key="1">
    <source>
        <dbReference type="SAM" id="MobiDB-lite"/>
    </source>
</evidence>
<feature type="compositionally biased region" description="Basic and acidic residues" evidence="1">
    <location>
        <begin position="82"/>
        <end position="124"/>
    </location>
</feature>
<keyword evidence="2" id="KW-0732">Signal</keyword>
<dbReference type="EMBL" id="KZ819604">
    <property type="protein sequence ID" value="PWN34389.1"/>
    <property type="molecule type" value="Genomic_DNA"/>
</dbReference>
<feature type="chain" id="PRO_5016410526" description="BZIP domain-containing protein" evidence="2">
    <location>
        <begin position="26"/>
        <end position="185"/>
    </location>
</feature>
<reference evidence="3 4" key="1">
    <citation type="journal article" date="2018" name="Mol. Biol. Evol.">
        <title>Broad Genomic Sampling Reveals a Smut Pathogenic Ancestry of the Fungal Clade Ustilaginomycotina.</title>
        <authorList>
            <person name="Kijpornyongpan T."/>
            <person name="Mondo S.J."/>
            <person name="Barry K."/>
            <person name="Sandor L."/>
            <person name="Lee J."/>
            <person name="Lipzen A."/>
            <person name="Pangilinan J."/>
            <person name="LaButti K."/>
            <person name="Hainaut M."/>
            <person name="Henrissat B."/>
            <person name="Grigoriev I.V."/>
            <person name="Spatafora J.W."/>
            <person name="Aime M.C."/>
        </authorList>
    </citation>
    <scope>NUCLEOTIDE SEQUENCE [LARGE SCALE GENOMIC DNA]</scope>
    <source>
        <strain evidence="3 4">MCA 3882</strain>
    </source>
</reference>
<organism evidence="3 4">
    <name type="scientific">Meira miltonrushii</name>
    <dbReference type="NCBI Taxonomy" id="1280837"/>
    <lineage>
        <taxon>Eukaryota</taxon>
        <taxon>Fungi</taxon>
        <taxon>Dikarya</taxon>
        <taxon>Basidiomycota</taxon>
        <taxon>Ustilaginomycotina</taxon>
        <taxon>Exobasidiomycetes</taxon>
        <taxon>Exobasidiales</taxon>
        <taxon>Brachybasidiaceae</taxon>
        <taxon>Meira</taxon>
    </lineage>
</organism>